<dbReference type="InterPro" id="IPR024114">
    <property type="entry name" value="Islet_autoAg_Ica1/Ica1-like"/>
</dbReference>
<evidence type="ECO:0000313" key="3">
    <source>
        <dbReference type="EMBL" id="CAE1151635.1"/>
    </source>
</evidence>
<dbReference type="InterPro" id="IPR006723">
    <property type="entry name" value="Islet_autoAg_Ica1_C"/>
</dbReference>
<feature type="compositionally biased region" description="Polar residues" evidence="1">
    <location>
        <begin position="580"/>
        <end position="600"/>
    </location>
</feature>
<accession>A0A812APR8</accession>
<evidence type="ECO:0000256" key="1">
    <source>
        <dbReference type="SAM" id="MobiDB-lite"/>
    </source>
</evidence>
<gene>
    <name evidence="3" type="ORF">SPHA_3183</name>
</gene>
<name>A0A812APR8_ACAPH</name>
<dbReference type="PANTHER" id="PTHR10164:SF4">
    <property type="entry name" value="GH23156P"/>
    <property type="match status" value="1"/>
</dbReference>
<feature type="compositionally biased region" description="Basic and acidic residues" evidence="1">
    <location>
        <begin position="390"/>
        <end position="403"/>
    </location>
</feature>
<comment type="caution">
    <text evidence="3">The sequence shown here is derived from an EMBL/GenBank/DDBJ whole genome shotgun (WGS) entry which is preliminary data.</text>
</comment>
<dbReference type="Pfam" id="PF06456">
    <property type="entry name" value="Arfaptin"/>
    <property type="match status" value="1"/>
</dbReference>
<reference evidence="3" key="1">
    <citation type="submission" date="2021-01" db="EMBL/GenBank/DDBJ databases">
        <authorList>
            <person name="Li R."/>
            <person name="Bekaert M."/>
        </authorList>
    </citation>
    <scope>NUCLEOTIDE SEQUENCE</scope>
    <source>
        <strain evidence="3">Farmed</strain>
    </source>
</reference>
<proteinExistence type="predicted"/>
<feature type="compositionally biased region" description="Polar residues" evidence="1">
    <location>
        <begin position="536"/>
        <end position="553"/>
    </location>
</feature>
<dbReference type="GO" id="GO:0019904">
    <property type="term" value="F:protein domain specific binding"/>
    <property type="evidence" value="ECO:0007669"/>
    <property type="project" value="InterPro"/>
</dbReference>
<dbReference type="GO" id="GO:0005794">
    <property type="term" value="C:Golgi apparatus"/>
    <property type="evidence" value="ECO:0007669"/>
    <property type="project" value="TreeGrafter"/>
</dbReference>
<feature type="compositionally biased region" description="Polar residues" evidence="1">
    <location>
        <begin position="632"/>
        <end position="643"/>
    </location>
</feature>
<dbReference type="InterPro" id="IPR010504">
    <property type="entry name" value="AH_dom"/>
</dbReference>
<protein>
    <submittedName>
        <fullName evidence="3">ICA1</fullName>
    </submittedName>
</protein>
<dbReference type="CDD" id="cd07661">
    <property type="entry name" value="BAR_ICA69"/>
    <property type="match status" value="1"/>
</dbReference>
<dbReference type="PROSITE" id="PS50870">
    <property type="entry name" value="AH"/>
    <property type="match status" value="1"/>
</dbReference>
<evidence type="ECO:0000313" key="4">
    <source>
        <dbReference type="Proteomes" id="UP000597762"/>
    </source>
</evidence>
<feature type="region of interest" description="Disordered" evidence="1">
    <location>
        <begin position="333"/>
        <end position="462"/>
    </location>
</feature>
<dbReference type="SMART" id="SM01237">
    <property type="entry name" value="ICA69"/>
    <property type="match status" value="1"/>
</dbReference>
<evidence type="ECO:0000259" key="2">
    <source>
        <dbReference type="PROSITE" id="PS50870"/>
    </source>
</evidence>
<dbReference type="Pfam" id="PF04629">
    <property type="entry name" value="ICA69"/>
    <property type="match status" value="2"/>
</dbReference>
<feature type="domain" description="AH" evidence="2">
    <location>
        <begin position="50"/>
        <end position="253"/>
    </location>
</feature>
<keyword evidence="4" id="KW-1185">Reference proteome</keyword>
<dbReference type="EMBL" id="CAHIKZ030000093">
    <property type="protein sequence ID" value="CAE1151635.1"/>
    <property type="molecule type" value="Genomic_DNA"/>
</dbReference>
<dbReference type="Gene3D" id="1.20.1270.60">
    <property type="entry name" value="Arfaptin homology (AH) domain/BAR domain"/>
    <property type="match status" value="1"/>
</dbReference>
<feature type="region of interest" description="Disordered" evidence="1">
    <location>
        <begin position="580"/>
        <end position="643"/>
    </location>
</feature>
<feature type="region of interest" description="Disordered" evidence="1">
    <location>
        <begin position="276"/>
        <end position="300"/>
    </location>
</feature>
<feature type="region of interest" description="Disordered" evidence="1">
    <location>
        <begin position="535"/>
        <end position="557"/>
    </location>
</feature>
<dbReference type="InterPro" id="IPR027267">
    <property type="entry name" value="AH/BAR_dom_sf"/>
</dbReference>
<dbReference type="FunFam" id="1.20.1270.60:FF:000015">
    <property type="entry name" value="Islet cell autoantigen 1, 69kDa"/>
    <property type="match status" value="1"/>
</dbReference>
<dbReference type="PANTHER" id="PTHR10164">
    <property type="entry name" value="ISLET CELL AUTOANTIGEN 1"/>
    <property type="match status" value="1"/>
</dbReference>
<dbReference type="OrthoDB" id="2126778at2759"/>
<dbReference type="GO" id="GO:0051049">
    <property type="term" value="P:regulation of transport"/>
    <property type="evidence" value="ECO:0007669"/>
    <property type="project" value="TreeGrafter"/>
</dbReference>
<dbReference type="SUPFAM" id="SSF103657">
    <property type="entry name" value="BAR/IMD domain-like"/>
    <property type="match status" value="1"/>
</dbReference>
<feature type="compositionally biased region" description="Basic and acidic residues" evidence="1">
    <location>
        <begin position="355"/>
        <end position="383"/>
    </location>
</feature>
<dbReference type="AlphaFoldDB" id="A0A812APR8"/>
<sequence length="676" mass="76584">MSTSYYGSHLDRYIEHNDQSTLHKMKETYWTTKQAVIKKLGKKEDEHVVASDHELDAKLEVFRAIQKSSMELLRVIEKYQDRICALSQEENATGRFLKSQSSIDKTRAGKMMAAVGKSQSFAAQQRLALRVPLVRLYQEVETFRYRAISDTLMTINRMEGARTEYRGALLWMKAVSEELDPDTYKQLEKFRKVQAQVRKTKARFDKLKLDVMQKIDLLAASRCNMFSHVLANYQSTLLHFWEKTSRTMTAVSESFKGYQYYEFSMLKELTEPSKKLCETTQKREQAERDTDGGEEPQKSVEEQLKDLICDLSDEDPPANSDRSKQSNINDLFVEKSTEDDDQDLLKPGNRQNPSDLKKPFLKDKELKEEKQSSPKSIDSHYDSKNPFLNDVKEEMEKEQEKSNHNPLNVHRLLTLEEENESKEKKGAEKNGSLHNLYEPDKSDTENDKNRIENPFIDFGEDDDVKNLEDFTSQELEKIKAQKMKKASENPDLLCDNIEADDSEKDDMALLNEILNAPSTGEDEFTREWQAVFGPASHSTTTNFTPVESDQSQAPAGFMPSSLLEMSSQMGRLDLSQAANSTLFNARGTPSGTGENDSFFPSGQLATSSSTLSAASSSFCQSAAQPSEDAVANKQTKPQAKNAQKTDMSAWFNLFADLDPLANPDAIGKKADEITDA</sequence>
<dbReference type="Proteomes" id="UP000597762">
    <property type="component" value="Unassembled WGS sequence"/>
</dbReference>
<organism evidence="3 4">
    <name type="scientific">Acanthosepion pharaonis</name>
    <name type="common">Pharaoh cuttlefish</name>
    <name type="synonym">Sepia pharaonis</name>
    <dbReference type="NCBI Taxonomy" id="158019"/>
    <lineage>
        <taxon>Eukaryota</taxon>
        <taxon>Metazoa</taxon>
        <taxon>Spiralia</taxon>
        <taxon>Lophotrochozoa</taxon>
        <taxon>Mollusca</taxon>
        <taxon>Cephalopoda</taxon>
        <taxon>Coleoidea</taxon>
        <taxon>Decapodiformes</taxon>
        <taxon>Sepiida</taxon>
        <taxon>Sepiina</taxon>
        <taxon>Sepiidae</taxon>
        <taxon>Acanthosepion</taxon>
    </lineage>
</organism>
<dbReference type="SMART" id="SM01015">
    <property type="entry name" value="Arfaptin"/>
    <property type="match status" value="1"/>
</dbReference>
<feature type="compositionally biased region" description="Basic and acidic residues" evidence="1">
    <location>
        <begin position="437"/>
        <end position="451"/>
    </location>
</feature>
<feature type="compositionally biased region" description="Low complexity" evidence="1">
    <location>
        <begin position="601"/>
        <end position="626"/>
    </location>
</feature>